<sequence length="284" mass="30777">MQQGALPVDSRRFWIVTPDDRLSPEHATIPSLNPIGRGMEEPFDTPDGLFMYPPSRPNCRCGIGLGIGTGEAAAALPPQHVFGVLPKAPPVISKLALQPIRRLKLRSKTAGTELKLAKGATAAERETAALMVQGARDMQALGFDLKGITMAPASRETMGSLAASYKAKEVRLLSQPFRVHGQSIVKGTQGKPPWAASDTWSGAVHHEFGHALYDKANPGLWDAFRTQAWKGTTGRTTAQQVSRYAMTSPSEFVAETFRGLVAGKEYSDDVLRLYVKFRGPVAPR</sequence>
<reference evidence="1" key="1">
    <citation type="journal article" date="2015" name="Nature">
        <title>Complex archaea that bridge the gap between prokaryotes and eukaryotes.</title>
        <authorList>
            <person name="Spang A."/>
            <person name="Saw J.H."/>
            <person name="Jorgensen S.L."/>
            <person name="Zaremba-Niedzwiedzka K."/>
            <person name="Martijn J."/>
            <person name="Lind A.E."/>
            <person name="van Eijk R."/>
            <person name="Schleper C."/>
            <person name="Guy L."/>
            <person name="Ettema T.J."/>
        </authorList>
    </citation>
    <scope>NUCLEOTIDE SEQUENCE</scope>
</reference>
<dbReference type="SUPFAM" id="SSF55486">
    <property type="entry name" value="Metalloproteases ('zincins'), catalytic domain"/>
    <property type="match status" value="1"/>
</dbReference>
<proteinExistence type="predicted"/>
<organism evidence="1">
    <name type="scientific">marine sediment metagenome</name>
    <dbReference type="NCBI Taxonomy" id="412755"/>
    <lineage>
        <taxon>unclassified sequences</taxon>
        <taxon>metagenomes</taxon>
        <taxon>ecological metagenomes</taxon>
    </lineage>
</organism>
<dbReference type="EMBL" id="LAZR01022623">
    <property type="protein sequence ID" value="KKL81232.1"/>
    <property type="molecule type" value="Genomic_DNA"/>
</dbReference>
<accession>A0A0F9I1I2</accession>
<evidence type="ECO:0008006" key="2">
    <source>
        <dbReference type="Google" id="ProtNLM"/>
    </source>
</evidence>
<gene>
    <name evidence="1" type="ORF">LCGC14_1996790</name>
</gene>
<protein>
    <recommendedName>
        <fullName evidence="2">Phage head morphogenesis domain-containing protein</fullName>
    </recommendedName>
</protein>
<dbReference type="AlphaFoldDB" id="A0A0F9I1I2"/>
<comment type="caution">
    <text evidence="1">The sequence shown here is derived from an EMBL/GenBank/DDBJ whole genome shotgun (WGS) entry which is preliminary data.</text>
</comment>
<name>A0A0F9I1I2_9ZZZZ</name>
<evidence type="ECO:0000313" key="1">
    <source>
        <dbReference type="EMBL" id="KKL81232.1"/>
    </source>
</evidence>